<proteinExistence type="predicted"/>
<comment type="caution">
    <text evidence="1">The sequence shown here is derived from an EMBL/GenBank/DDBJ whole genome shotgun (WGS) entry which is preliminary data.</text>
</comment>
<gene>
    <name evidence="1" type="ORF">OFN31_33350</name>
</gene>
<reference evidence="1" key="1">
    <citation type="submission" date="2023-06" db="EMBL/GenBank/DDBJ databases">
        <title>Deciphering the underlying mechanisms mediating the transmission of blaNDM gene from human to animals in China.</title>
        <authorList>
            <person name="Chen K."/>
            <person name="Chen S."/>
        </authorList>
    </citation>
    <scope>NUCLEOTIDE SEQUENCE</scope>
    <source>
        <strain evidence="1">1199</strain>
    </source>
</reference>
<protein>
    <submittedName>
        <fullName evidence="1">Uncharacterized protein</fullName>
    </submittedName>
</protein>
<evidence type="ECO:0000313" key="2">
    <source>
        <dbReference type="Proteomes" id="UP001208624"/>
    </source>
</evidence>
<dbReference type="EMBL" id="JAOVKC010001664">
    <property type="protein sequence ID" value="MCV5626514.1"/>
    <property type="molecule type" value="Genomic_DNA"/>
</dbReference>
<dbReference type="Proteomes" id="UP001208624">
    <property type="component" value="Unassembled WGS sequence"/>
</dbReference>
<evidence type="ECO:0000313" key="1">
    <source>
        <dbReference type="EMBL" id="MCV5626514.1"/>
    </source>
</evidence>
<name>A0AAP3EQN3_ECOLX</name>
<feature type="non-terminal residue" evidence="1">
    <location>
        <position position="1"/>
    </location>
</feature>
<organism evidence="1 2">
    <name type="scientific">Escherichia coli</name>
    <dbReference type="NCBI Taxonomy" id="562"/>
    <lineage>
        <taxon>Bacteria</taxon>
        <taxon>Pseudomonadati</taxon>
        <taxon>Pseudomonadota</taxon>
        <taxon>Gammaproteobacteria</taxon>
        <taxon>Enterobacterales</taxon>
        <taxon>Enterobacteriaceae</taxon>
        <taxon>Escherichia</taxon>
    </lineage>
</organism>
<feature type="non-terminal residue" evidence="1">
    <location>
        <position position="79"/>
    </location>
</feature>
<dbReference type="AlphaFoldDB" id="A0AAP3EQN3"/>
<sequence length="79" mass="8944">LQAVFRSIFPIMDFRGTAELDFVEYQVGSWQCKCGRLEGLEHLRENCRNCGALIKVDPLNPGETLCPKCGTFNNVRPKL</sequence>
<accession>A0AAP3EQN3</accession>